<accession>A0A6A6P8P2</accession>
<keyword evidence="3" id="KW-1185">Reference proteome</keyword>
<evidence type="ECO:0000259" key="1">
    <source>
        <dbReference type="Pfam" id="PF25545"/>
    </source>
</evidence>
<feature type="domain" description="DUF7924" evidence="1">
    <location>
        <begin position="7"/>
        <end position="186"/>
    </location>
</feature>
<dbReference type="EMBL" id="MU001673">
    <property type="protein sequence ID" value="KAF2460236.1"/>
    <property type="molecule type" value="Genomic_DNA"/>
</dbReference>
<dbReference type="InterPro" id="IPR057684">
    <property type="entry name" value="DUF7924"/>
</dbReference>
<gene>
    <name evidence="2" type="ORF">BDY21DRAFT_279994</name>
</gene>
<organism evidence="2 3">
    <name type="scientific">Lineolata rhizophorae</name>
    <dbReference type="NCBI Taxonomy" id="578093"/>
    <lineage>
        <taxon>Eukaryota</taxon>
        <taxon>Fungi</taxon>
        <taxon>Dikarya</taxon>
        <taxon>Ascomycota</taxon>
        <taxon>Pezizomycotina</taxon>
        <taxon>Dothideomycetes</taxon>
        <taxon>Dothideomycetes incertae sedis</taxon>
        <taxon>Lineolatales</taxon>
        <taxon>Lineolataceae</taxon>
        <taxon>Lineolata</taxon>
    </lineage>
</organism>
<evidence type="ECO:0000313" key="2">
    <source>
        <dbReference type="EMBL" id="KAF2460236.1"/>
    </source>
</evidence>
<evidence type="ECO:0000313" key="3">
    <source>
        <dbReference type="Proteomes" id="UP000799766"/>
    </source>
</evidence>
<dbReference type="Pfam" id="PF25545">
    <property type="entry name" value="DUF7924"/>
    <property type="match status" value="1"/>
</dbReference>
<name>A0A6A6P8P2_9PEZI</name>
<dbReference type="OrthoDB" id="5372703at2759"/>
<feature type="non-terminal residue" evidence="2">
    <location>
        <position position="1"/>
    </location>
</feature>
<dbReference type="AlphaFoldDB" id="A0A6A6P8P2"/>
<reference evidence="2" key="1">
    <citation type="journal article" date="2020" name="Stud. Mycol.">
        <title>101 Dothideomycetes genomes: a test case for predicting lifestyles and emergence of pathogens.</title>
        <authorList>
            <person name="Haridas S."/>
            <person name="Albert R."/>
            <person name="Binder M."/>
            <person name="Bloem J."/>
            <person name="Labutti K."/>
            <person name="Salamov A."/>
            <person name="Andreopoulos B."/>
            <person name="Baker S."/>
            <person name="Barry K."/>
            <person name="Bills G."/>
            <person name="Bluhm B."/>
            <person name="Cannon C."/>
            <person name="Castanera R."/>
            <person name="Culley D."/>
            <person name="Daum C."/>
            <person name="Ezra D."/>
            <person name="Gonzalez J."/>
            <person name="Henrissat B."/>
            <person name="Kuo A."/>
            <person name="Liang C."/>
            <person name="Lipzen A."/>
            <person name="Lutzoni F."/>
            <person name="Magnuson J."/>
            <person name="Mondo S."/>
            <person name="Nolan M."/>
            <person name="Ohm R."/>
            <person name="Pangilinan J."/>
            <person name="Park H.-J."/>
            <person name="Ramirez L."/>
            <person name="Alfaro M."/>
            <person name="Sun H."/>
            <person name="Tritt A."/>
            <person name="Yoshinaga Y."/>
            <person name="Zwiers L.-H."/>
            <person name="Turgeon B."/>
            <person name="Goodwin S."/>
            <person name="Spatafora J."/>
            <person name="Crous P."/>
            <person name="Grigoriev I."/>
        </authorList>
    </citation>
    <scope>NUCLEOTIDE SEQUENCE</scope>
    <source>
        <strain evidence="2">ATCC 16933</strain>
    </source>
</reference>
<dbReference type="Proteomes" id="UP000799766">
    <property type="component" value="Unassembled WGS sequence"/>
</dbReference>
<protein>
    <recommendedName>
        <fullName evidence="1">DUF7924 domain-containing protein</fullName>
    </recommendedName>
</protein>
<sequence>SKQENDVKTPRPNITAGLRHSTVVEALVARGLSEEIADLFLKDLQRQQWLLSDPTQQALPIRFPPIVVESKSYATGKSVFEAQNQASVSGTCMANLQYKLTDLTKRLSPESHSFNAPLAFSICTEGPHMELWVHYTTTSKGGVRKYNMNILETCHASIEKWVREFLMVVDRVMSWATGDFLNDIAEQLVLVESAAREQTE</sequence>
<proteinExistence type="predicted"/>